<dbReference type="PANTHER" id="PTHR46989:SF3">
    <property type="entry name" value="USPA DOMAIN-CONTAINING PROTEIN"/>
    <property type="match status" value="1"/>
</dbReference>
<dbReference type="InterPro" id="IPR006016">
    <property type="entry name" value="UspA"/>
</dbReference>
<organism evidence="2 3">
    <name type="scientific">Chloropicon roscoffensis</name>
    <dbReference type="NCBI Taxonomy" id="1461544"/>
    <lineage>
        <taxon>Eukaryota</taxon>
        <taxon>Viridiplantae</taxon>
        <taxon>Chlorophyta</taxon>
        <taxon>Chloropicophyceae</taxon>
        <taxon>Chloropicales</taxon>
        <taxon>Chloropicaceae</taxon>
        <taxon>Chloropicon</taxon>
    </lineage>
</organism>
<gene>
    <name evidence="2" type="ORF">HKI87_04g28060</name>
</gene>
<name>A0AAX4P5B6_9CHLO</name>
<dbReference type="CDD" id="cd00293">
    <property type="entry name" value="USP-like"/>
    <property type="match status" value="1"/>
</dbReference>
<dbReference type="Proteomes" id="UP001472866">
    <property type="component" value="Chromosome 04"/>
</dbReference>
<dbReference type="AlphaFoldDB" id="A0AAX4P5B6"/>
<sequence length="302" mass="34048">MSVAPQKFEEMQEELQAMATKFNFGVAIDGSYMSQQALDLVCKLINESNAGRPKLHKVHCLHVENPEKQEALSLQSAHFKHSATLRIERETHIEMKWVQKHLDVLKFKAETSAGIFSLLEGMAKDNRIDCIVVGTFGLNGEKKDWIGRTSSFSMANSAIPVFIVKPTFLQSQTSGNPRKFLIAVEGKTASYKAMLFVLRYLVRPGKDVVHLFYKNTAKDAEGFFDPYIALLDDMKVQHDAIFSEDRELNVAAEIVKKASDLECEFIVLGKKRTRSRTMIGSITDYVTARSKSSIIICKDSRF</sequence>
<dbReference type="InterPro" id="IPR014729">
    <property type="entry name" value="Rossmann-like_a/b/a_fold"/>
</dbReference>
<reference evidence="2 3" key="1">
    <citation type="submission" date="2024-03" db="EMBL/GenBank/DDBJ databases">
        <title>Complete genome sequence of the green alga Chloropicon roscoffensis RCC1871.</title>
        <authorList>
            <person name="Lemieux C."/>
            <person name="Pombert J.-F."/>
            <person name="Otis C."/>
            <person name="Turmel M."/>
        </authorList>
    </citation>
    <scope>NUCLEOTIDE SEQUENCE [LARGE SCALE GENOMIC DNA]</scope>
    <source>
        <strain evidence="2 3">RCC1871</strain>
    </source>
</reference>
<dbReference type="SUPFAM" id="SSF52402">
    <property type="entry name" value="Adenine nucleotide alpha hydrolases-like"/>
    <property type="match status" value="2"/>
</dbReference>
<dbReference type="Pfam" id="PF00582">
    <property type="entry name" value="Usp"/>
    <property type="match status" value="1"/>
</dbReference>
<evidence type="ECO:0000313" key="3">
    <source>
        <dbReference type="Proteomes" id="UP001472866"/>
    </source>
</evidence>
<keyword evidence="3" id="KW-1185">Reference proteome</keyword>
<protein>
    <recommendedName>
        <fullName evidence="1">UspA domain-containing protein</fullName>
    </recommendedName>
</protein>
<accession>A0AAX4P5B6</accession>
<proteinExistence type="predicted"/>
<evidence type="ECO:0000313" key="2">
    <source>
        <dbReference type="EMBL" id="WZN61271.1"/>
    </source>
</evidence>
<evidence type="ECO:0000259" key="1">
    <source>
        <dbReference type="Pfam" id="PF00582"/>
    </source>
</evidence>
<dbReference type="PANTHER" id="PTHR46989">
    <property type="entry name" value="USP DOMAIN-CONTAINING PROTEIN"/>
    <property type="match status" value="1"/>
</dbReference>
<feature type="domain" description="UspA" evidence="1">
    <location>
        <begin position="25"/>
        <end position="165"/>
    </location>
</feature>
<dbReference type="Gene3D" id="3.40.50.620">
    <property type="entry name" value="HUPs"/>
    <property type="match status" value="2"/>
</dbReference>
<dbReference type="EMBL" id="CP151504">
    <property type="protein sequence ID" value="WZN61271.1"/>
    <property type="molecule type" value="Genomic_DNA"/>
</dbReference>